<dbReference type="GO" id="GO:0005886">
    <property type="term" value="C:plasma membrane"/>
    <property type="evidence" value="ECO:0007669"/>
    <property type="project" value="UniProtKB-SubCell"/>
</dbReference>
<evidence type="ECO:0000256" key="2">
    <source>
        <dbReference type="ARBA" id="ARBA00022692"/>
    </source>
</evidence>
<gene>
    <name evidence="7" type="primary">mltG</name>
    <name evidence="8" type="ORF">JV16_00622</name>
</gene>
<keyword evidence="3 7" id="KW-1133">Transmembrane helix</keyword>
<dbReference type="RefSeq" id="WP_021093926.1">
    <property type="nucleotide sequence ID" value="NZ_ANOC01000003.1"/>
</dbReference>
<feature type="site" description="Important for catalytic activity" evidence="7">
    <location>
        <position position="245"/>
    </location>
</feature>
<comment type="function">
    <text evidence="7">Functions as a peptidoglycan terminase that cleaves nascent peptidoglycan strands endolytically to terminate their elongation.</text>
</comment>
<comment type="caution">
    <text evidence="8">The sequence shown here is derived from an EMBL/GenBank/DDBJ whole genome shotgun (WGS) entry which is preliminary data.</text>
</comment>
<evidence type="ECO:0000256" key="4">
    <source>
        <dbReference type="ARBA" id="ARBA00023136"/>
    </source>
</evidence>
<keyword evidence="1 7" id="KW-1003">Cell membrane</keyword>
<evidence type="ECO:0000256" key="6">
    <source>
        <dbReference type="ARBA" id="ARBA00023316"/>
    </source>
</evidence>
<dbReference type="GO" id="GO:0071555">
    <property type="term" value="P:cell wall organization"/>
    <property type="evidence" value="ECO:0007669"/>
    <property type="project" value="UniProtKB-KW"/>
</dbReference>
<evidence type="ECO:0000313" key="9">
    <source>
        <dbReference type="Proteomes" id="UP000032047"/>
    </source>
</evidence>
<keyword evidence="2 7" id="KW-0812">Transmembrane</keyword>
<proteinExistence type="inferred from homology"/>
<dbReference type="EMBL" id="JXTG01000002">
    <property type="protein sequence ID" value="KIP22075.1"/>
    <property type="molecule type" value="Genomic_DNA"/>
</dbReference>
<evidence type="ECO:0000256" key="7">
    <source>
        <dbReference type="HAMAP-Rule" id="MF_02065"/>
    </source>
</evidence>
<dbReference type="AlphaFoldDB" id="A0A0D0G9S8"/>
<keyword evidence="6 7" id="KW-0961">Cell wall biogenesis/degradation</keyword>
<evidence type="ECO:0000256" key="1">
    <source>
        <dbReference type="ARBA" id="ARBA00022475"/>
    </source>
</evidence>
<organism evidence="8 9">
    <name type="scientific">Anoxybacillus ayderensis</name>
    <dbReference type="NCBI Taxonomy" id="265546"/>
    <lineage>
        <taxon>Bacteria</taxon>
        <taxon>Bacillati</taxon>
        <taxon>Bacillota</taxon>
        <taxon>Bacilli</taxon>
        <taxon>Bacillales</taxon>
        <taxon>Anoxybacillaceae</taxon>
        <taxon>Anoxybacillus</taxon>
    </lineage>
</organism>
<dbReference type="NCBIfam" id="TIGR00247">
    <property type="entry name" value="endolytic transglycosylase MltG"/>
    <property type="match status" value="1"/>
</dbReference>
<comment type="similarity">
    <text evidence="7">Belongs to the transglycosylase MltG family.</text>
</comment>
<dbReference type="PATRIC" id="fig|265546.4.peg.641"/>
<sequence length="360" mass="40927">MLQEHEAKTVRKIVLYITAPLLLFMVAACIGLFVYIRSALQPVDPNDKTPIQVEIPIGSSVYTIANILEKNGVVKDATIFRYYVKFKNHADFQAGNYTFTKAMTFEQIVKQLKTGKIVKEAKLKITIPEGKQLTQIATIMSQKTGYSTEDIMAKLTNRTYIEELMKKYPSVLTADILNKNIRYALEGYLFPATYSFTEEKPPLEEMIETMIAKTEEILAKYTEDMEARGMTVHQLLTMASLIEEEATEKADREKIASVFYNRLEKGMPLQTDPTVLYALGKHKQRVYYKDLEVNSPYNTYMHKGLPPGPIANAGEMSIHAALHPAETDYFYFLATPAGDVIFTKTLDEHNREKAKYIGKQ</sequence>
<feature type="transmembrane region" description="Helical" evidence="7">
    <location>
        <begin position="13"/>
        <end position="36"/>
    </location>
</feature>
<keyword evidence="5 7" id="KW-0456">Lyase</keyword>
<keyword evidence="4 7" id="KW-0472">Membrane</keyword>
<name>A0A0D0G9S8_9BACL</name>
<keyword evidence="9" id="KW-1185">Reference proteome</keyword>
<dbReference type="EC" id="4.2.2.29" evidence="7"/>
<accession>A0A0D0G9S8</accession>
<comment type="subcellular location">
    <subcellularLocation>
        <location evidence="7">Cell membrane</location>
        <topology evidence="7">Single-pass membrane protein</topology>
    </subcellularLocation>
</comment>
<evidence type="ECO:0000256" key="5">
    <source>
        <dbReference type="ARBA" id="ARBA00023239"/>
    </source>
</evidence>
<protein>
    <recommendedName>
        <fullName evidence="7">Endolytic murein transglycosylase</fullName>
        <ecNumber evidence="7">4.2.2.29</ecNumber>
    </recommendedName>
    <alternativeName>
        <fullName evidence="7">Peptidoglycan lytic transglycosylase</fullName>
    </alternativeName>
    <alternativeName>
        <fullName evidence="7">Peptidoglycan polymerization terminase</fullName>
    </alternativeName>
</protein>
<dbReference type="GO" id="GO:0009252">
    <property type="term" value="P:peptidoglycan biosynthetic process"/>
    <property type="evidence" value="ECO:0007669"/>
    <property type="project" value="UniProtKB-UniRule"/>
</dbReference>
<dbReference type="Pfam" id="PF02618">
    <property type="entry name" value="YceG"/>
    <property type="match status" value="1"/>
</dbReference>
<evidence type="ECO:0000313" key="8">
    <source>
        <dbReference type="EMBL" id="KIP22075.1"/>
    </source>
</evidence>
<dbReference type="HAMAP" id="MF_02065">
    <property type="entry name" value="MltG"/>
    <property type="match status" value="1"/>
</dbReference>
<reference evidence="8 9" key="1">
    <citation type="submission" date="2015-01" db="EMBL/GenBank/DDBJ databases">
        <title>Genome sequence of Anoxybacillus ayderensis strain AB04.</title>
        <authorList>
            <person name="Belduz A.O."/>
            <person name="Canakci S."/>
            <person name="Chan K.-G."/>
            <person name="Kahar U.M."/>
            <person name="Yaakob A.S."/>
            <person name="Chan C.S."/>
            <person name="Goh K.M."/>
        </authorList>
    </citation>
    <scope>NUCLEOTIDE SEQUENCE [LARGE SCALE GENOMIC DNA]</scope>
    <source>
        <strain evidence="8 9">AB04</strain>
    </source>
</reference>
<dbReference type="CDD" id="cd08010">
    <property type="entry name" value="MltG_like"/>
    <property type="match status" value="1"/>
</dbReference>
<comment type="catalytic activity">
    <reaction evidence="7">
        <text>a peptidoglycan chain = a peptidoglycan chain with N-acetyl-1,6-anhydromuramyl-[peptide] at the reducing end + a peptidoglycan chain with N-acetylglucosamine at the non-reducing end.</text>
        <dbReference type="EC" id="4.2.2.29"/>
    </reaction>
</comment>
<evidence type="ECO:0000256" key="3">
    <source>
        <dbReference type="ARBA" id="ARBA00022989"/>
    </source>
</evidence>
<dbReference type="InterPro" id="IPR003770">
    <property type="entry name" value="MLTG-like"/>
</dbReference>
<dbReference type="PANTHER" id="PTHR30518">
    <property type="entry name" value="ENDOLYTIC MUREIN TRANSGLYCOSYLASE"/>
    <property type="match status" value="1"/>
</dbReference>
<dbReference type="Gene3D" id="3.30.160.60">
    <property type="entry name" value="Classic Zinc Finger"/>
    <property type="match status" value="1"/>
</dbReference>
<dbReference type="Proteomes" id="UP000032047">
    <property type="component" value="Unassembled WGS sequence"/>
</dbReference>
<dbReference type="PANTHER" id="PTHR30518:SF2">
    <property type="entry name" value="ENDOLYTIC MUREIN TRANSGLYCOSYLASE"/>
    <property type="match status" value="1"/>
</dbReference>
<dbReference type="Gene3D" id="3.30.1490.480">
    <property type="entry name" value="Endolytic murein transglycosylase"/>
    <property type="match status" value="1"/>
</dbReference>
<dbReference type="GO" id="GO:0008932">
    <property type="term" value="F:lytic endotransglycosylase activity"/>
    <property type="evidence" value="ECO:0007669"/>
    <property type="project" value="UniProtKB-UniRule"/>
</dbReference>